<dbReference type="Gene3D" id="1.10.10.10">
    <property type="entry name" value="Winged helix-like DNA-binding domain superfamily/Winged helix DNA-binding domain"/>
    <property type="match status" value="1"/>
</dbReference>
<accession>A0A8J3IWL1</accession>
<keyword evidence="3" id="KW-0238">DNA-binding</keyword>
<dbReference type="InterPro" id="IPR000524">
    <property type="entry name" value="Tscrpt_reg_HTH_GntR"/>
</dbReference>
<organism evidence="6 7">
    <name type="scientific">Reticulibacter mediterranei</name>
    <dbReference type="NCBI Taxonomy" id="2778369"/>
    <lineage>
        <taxon>Bacteria</taxon>
        <taxon>Bacillati</taxon>
        <taxon>Chloroflexota</taxon>
        <taxon>Ktedonobacteria</taxon>
        <taxon>Ktedonobacterales</taxon>
        <taxon>Reticulibacteraceae</taxon>
        <taxon>Reticulibacter</taxon>
    </lineage>
</organism>
<dbReference type="Proteomes" id="UP000597444">
    <property type="component" value="Unassembled WGS sequence"/>
</dbReference>
<keyword evidence="1" id="KW-0678">Repressor</keyword>
<dbReference type="InterPro" id="IPR036388">
    <property type="entry name" value="WH-like_DNA-bd_sf"/>
</dbReference>
<dbReference type="PANTHER" id="PTHR30146:SF148">
    <property type="entry name" value="HTH-TYPE TRANSCRIPTIONAL REPRESSOR PURR-RELATED"/>
    <property type="match status" value="1"/>
</dbReference>
<dbReference type="Gene3D" id="3.40.50.2300">
    <property type="match status" value="2"/>
</dbReference>
<evidence type="ECO:0000313" key="6">
    <source>
        <dbReference type="EMBL" id="GHO99199.1"/>
    </source>
</evidence>
<evidence type="ECO:0000256" key="1">
    <source>
        <dbReference type="ARBA" id="ARBA00022491"/>
    </source>
</evidence>
<sequence>MQKSGNGSQSRVLHTQIFQELRDRILAGDLKAGDRLPAELKIAEQYNTSRGTVRQALTALVSEGLLQRVQGSGTFVSESAPAQRRSIPGVAPQATKSIGVILSDVSDELNMSILRGIEQATRPCGYQLSFAYAEENTQAMALDIMRLKANTDGLIIFPLSNVSHDEAIAQLQQESFPFVLVDRYLSDLDSDHVTSDNLGGGYRATEHLLILGHRRIGFAYGSVGNLLTTSVRDRWEGYRKALYEYHQPYDEKLVCNLTIDKKHDPSAMTFDEIMSSPDRPSAFFAVNGSIALELFHAAQRRGVRIPEDLALVGFDDLHYMALMSVPLTTVAQQGIEMGMHAGTLLINRIESQISGAPKHIKLPTNLIIRQSCGARLRIANESSVKVQPS</sequence>
<name>A0A8J3IWL1_9CHLR</name>
<comment type="caution">
    <text evidence="6">The sequence shown here is derived from an EMBL/GenBank/DDBJ whole genome shotgun (WGS) entry which is preliminary data.</text>
</comment>
<evidence type="ECO:0000313" key="7">
    <source>
        <dbReference type="Proteomes" id="UP000597444"/>
    </source>
</evidence>
<dbReference type="AlphaFoldDB" id="A0A8J3IWL1"/>
<evidence type="ECO:0000256" key="3">
    <source>
        <dbReference type="ARBA" id="ARBA00023125"/>
    </source>
</evidence>
<keyword evidence="4" id="KW-0804">Transcription</keyword>
<evidence type="ECO:0000259" key="5">
    <source>
        <dbReference type="PROSITE" id="PS50949"/>
    </source>
</evidence>
<keyword evidence="2" id="KW-0805">Transcription regulation</keyword>
<dbReference type="CDD" id="cd06267">
    <property type="entry name" value="PBP1_LacI_sugar_binding-like"/>
    <property type="match status" value="1"/>
</dbReference>
<dbReference type="Pfam" id="PF13377">
    <property type="entry name" value="Peripla_BP_3"/>
    <property type="match status" value="1"/>
</dbReference>
<gene>
    <name evidence="6" type="ORF">KSF_092470</name>
</gene>
<dbReference type="PROSITE" id="PS50949">
    <property type="entry name" value="HTH_GNTR"/>
    <property type="match status" value="1"/>
</dbReference>
<dbReference type="InterPro" id="IPR046335">
    <property type="entry name" value="LacI/GalR-like_sensor"/>
</dbReference>
<evidence type="ECO:0000256" key="4">
    <source>
        <dbReference type="ARBA" id="ARBA00023163"/>
    </source>
</evidence>
<protein>
    <submittedName>
        <fullName evidence="6">LacI family transcriptional regulator</fullName>
    </submittedName>
</protein>
<dbReference type="SMART" id="SM00345">
    <property type="entry name" value="HTH_GNTR"/>
    <property type="match status" value="1"/>
</dbReference>
<dbReference type="InterPro" id="IPR036390">
    <property type="entry name" value="WH_DNA-bd_sf"/>
</dbReference>
<keyword evidence="7" id="KW-1185">Reference proteome</keyword>
<feature type="domain" description="HTH gntR-type" evidence="5">
    <location>
        <begin position="11"/>
        <end position="79"/>
    </location>
</feature>
<dbReference type="InterPro" id="IPR028082">
    <property type="entry name" value="Peripla_BP_I"/>
</dbReference>
<dbReference type="CDD" id="cd07377">
    <property type="entry name" value="WHTH_GntR"/>
    <property type="match status" value="1"/>
</dbReference>
<reference evidence="6" key="1">
    <citation type="submission" date="2020-10" db="EMBL/GenBank/DDBJ databases">
        <title>Taxonomic study of unclassified bacteria belonging to the class Ktedonobacteria.</title>
        <authorList>
            <person name="Yabe S."/>
            <person name="Wang C.M."/>
            <person name="Zheng Y."/>
            <person name="Sakai Y."/>
            <person name="Cavaletti L."/>
            <person name="Monciardini P."/>
            <person name="Donadio S."/>
        </authorList>
    </citation>
    <scope>NUCLEOTIDE SEQUENCE</scope>
    <source>
        <strain evidence="6">ID150040</strain>
    </source>
</reference>
<dbReference type="SUPFAM" id="SSF53822">
    <property type="entry name" value="Periplasmic binding protein-like I"/>
    <property type="match status" value="1"/>
</dbReference>
<dbReference type="Pfam" id="PF00392">
    <property type="entry name" value="GntR"/>
    <property type="match status" value="1"/>
</dbReference>
<dbReference type="EMBL" id="BNJK01000002">
    <property type="protein sequence ID" value="GHO99199.1"/>
    <property type="molecule type" value="Genomic_DNA"/>
</dbReference>
<dbReference type="GO" id="GO:0003700">
    <property type="term" value="F:DNA-binding transcription factor activity"/>
    <property type="evidence" value="ECO:0007669"/>
    <property type="project" value="InterPro"/>
</dbReference>
<evidence type="ECO:0000256" key="2">
    <source>
        <dbReference type="ARBA" id="ARBA00023015"/>
    </source>
</evidence>
<dbReference type="GO" id="GO:0000976">
    <property type="term" value="F:transcription cis-regulatory region binding"/>
    <property type="evidence" value="ECO:0007669"/>
    <property type="project" value="TreeGrafter"/>
</dbReference>
<proteinExistence type="predicted"/>
<dbReference type="SUPFAM" id="SSF46785">
    <property type="entry name" value="Winged helix' DNA-binding domain"/>
    <property type="match status" value="1"/>
</dbReference>
<dbReference type="PRINTS" id="PR00035">
    <property type="entry name" value="HTHGNTR"/>
</dbReference>
<dbReference type="PANTHER" id="PTHR30146">
    <property type="entry name" value="LACI-RELATED TRANSCRIPTIONAL REPRESSOR"/>
    <property type="match status" value="1"/>
</dbReference>
<dbReference type="RefSeq" id="WP_220209850.1">
    <property type="nucleotide sequence ID" value="NZ_BNJK01000002.1"/>
</dbReference>